<feature type="compositionally biased region" description="Acidic residues" evidence="1">
    <location>
        <begin position="90"/>
        <end position="104"/>
    </location>
</feature>
<gene>
    <name evidence="2" type="ORF">MGAL_10B055462</name>
</gene>
<protein>
    <submittedName>
        <fullName evidence="2">Uncharacterized protein</fullName>
    </submittedName>
</protein>
<organism evidence="2 3">
    <name type="scientific">Mytilus galloprovincialis</name>
    <name type="common">Mediterranean mussel</name>
    <dbReference type="NCBI Taxonomy" id="29158"/>
    <lineage>
        <taxon>Eukaryota</taxon>
        <taxon>Metazoa</taxon>
        <taxon>Spiralia</taxon>
        <taxon>Lophotrochozoa</taxon>
        <taxon>Mollusca</taxon>
        <taxon>Bivalvia</taxon>
        <taxon>Autobranchia</taxon>
        <taxon>Pteriomorphia</taxon>
        <taxon>Mytilida</taxon>
        <taxon>Mytiloidea</taxon>
        <taxon>Mytilidae</taxon>
        <taxon>Mytilinae</taxon>
        <taxon>Mytilus</taxon>
    </lineage>
</organism>
<dbReference type="OrthoDB" id="6129290at2759"/>
<feature type="region of interest" description="Disordered" evidence="1">
    <location>
        <begin position="44"/>
        <end position="128"/>
    </location>
</feature>
<feature type="compositionally biased region" description="Low complexity" evidence="1">
    <location>
        <begin position="175"/>
        <end position="190"/>
    </location>
</feature>
<keyword evidence="3" id="KW-1185">Reference proteome</keyword>
<feature type="compositionally biased region" description="Gly residues" evidence="1">
    <location>
        <begin position="332"/>
        <end position="342"/>
    </location>
</feature>
<evidence type="ECO:0000313" key="2">
    <source>
        <dbReference type="EMBL" id="VDI71952.1"/>
    </source>
</evidence>
<feature type="region of interest" description="Disordered" evidence="1">
    <location>
        <begin position="144"/>
        <end position="190"/>
    </location>
</feature>
<reference evidence="2" key="1">
    <citation type="submission" date="2018-11" db="EMBL/GenBank/DDBJ databases">
        <authorList>
            <person name="Alioto T."/>
            <person name="Alioto T."/>
        </authorList>
    </citation>
    <scope>NUCLEOTIDE SEQUENCE</scope>
</reference>
<dbReference type="AlphaFoldDB" id="A0A8B6GZE3"/>
<feature type="region of interest" description="Disordered" evidence="1">
    <location>
        <begin position="311"/>
        <end position="351"/>
    </location>
</feature>
<accession>A0A8B6GZE3</accession>
<comment type="caution">
    <text evidence="2">The sequence shown here is derived from an EMBL/GenBank/DDBJ whole genome shotgun (WGS) entry which is preliminary data.</text>
</comment>
<proteinExistence type="predicted"/>
<sequence length="597" mass="67472">MVLYKSKTILFRHSPSSMKLNLCGVILVLCFVEAFGLVFRSKGRKPTKAPSVTVRPASVESDLGSSGETWEVLPGDEASGLVTPGPSGEETGEVNEDPSVEDSVELFPKPTGAPSSVEDSVELFPKPTGAPSVPVQRFFYSQNSVTRREESITSGSGSDENYYGSDENGSGSDENYYGSDENGSGSEESYTCADPPFYKLLSLFRGFPKTESKEMYGYEAALYDPLLDEFWARKNDLGLDKALALFMMEFSQAIMAEKYQCKGTQLNQMMIDVLKDTTTKFMSEARTYIQDAVGKMKKPVSRHFPWLSERWSKKERASRKPKPSGRSKRAGGKPGPGQGPSKGGKDMMDPKSKKEQFVAKTLALLKKVLREDTASHMETEQFDGIACYLRDVMEYLRGEVEANVPLEQIKVDLATWSMDDYGILFECMDPFFIVMIYEDNWQNVNLPYEENILFQHIGESLKNILQKEGKGDKDRQSIDKVLNKDFPLNLTEVIHKFAMKVLGELKPFLDAKSADQMVDFFRKFLTPEKMKFAEKLIRSLDIFFEGTTSLPDPMTSSAEPVYRRSNWMESEYEIEDEMNRLSKKWSRDGLSKKWTTR</sequence>
<dbReference type="EMBL" id="UYJE01009277">
    <property type="protein sequence ID" value="VDI71952.1"/>
    <property type="molecule type" value="Genomic_DNA"/>
</dbReference>
<dbReference type="Proteomes" id="UP000596742">
    <property type="component" value="Unassembled WGS sequence"/>
</dbReference>
<name>A0A8B6GZE3_MYTGA</name>
<evidence type="ECO:0000313" key="3">
    <source>
        <dbReference type="Proteomes" id="UP000596742"/>
    </source>
</evidence>
<feature type="compositionally biased region" description="Basic residues" evidence="1">
    <location>
        <begin position="316"/>
        <end position="331"/>
    </location>
</feature>
<evidence type="ECO:0000256" key="1">
    <source>
        <dbReference type="SAM" id="MobiDB-lite"/>
    </source>
</evidence>